<protein>
    <recommendedName>
        <fullName evidence="3">Peptidase C39-like domain-containing protein</fullName>
    </recommendedName>
</protein>
<accession>A0A840XMI0</accession>
<dbReference type="Proteomes" id="UP000562254">
    <property type="component" value="Unassembled WGS sequence"/>
</dbReference>
<reference evidence="1 2" key="1">
    <citation type="submission" date="2020-08" db="EMBL/GenBank/DDBJ databases">
        <title>Genomic Encyclopedia of Type Strains, Phase IV (KMG-IV): sequencing the most valuable type-strain genomes for metagenomic binning, comparative biology and taxonomic classification.</title>
        <authorList>
            <person name="Goeker M."/>
        </authorList>
    </citation>
    <scope>NUCLEOTIDE SEQUENCE [LARGE SCALE GENOMIC DNA]</scope>
    <source>
        <strain evidence="1 2">DSM 25895</strain>
    </source>
</reference>
<dbReference type="RefSeq" id="WP_184483901.1">
    <property type="nucleotide sequence ID" value="NZ_JAAEDJ010000006.1"/>
</dbReference>
<proteinExistence type="predicted"/>
<dbReference type="AlphaFoldDB" id="A0A840XMI0"/>
<dbReference type="EMBL" id="JACIJE010000004">
    <property type="protein sequence ID" value="MBB5689778.1"/>
    <property type="molecule type" value="Genomic_DNA"/>
</dbReference>
<gene>
    <name evidence="1" type="ORF">FHS88_001903</name>
</gene>
<organism evidence="1 2">
    <name type="scientific">Neoroseomonas alkaliterrae</name>
    <dbReference type="NCBI Taxonomy" id="1452450"/>
    <lineage>
        <taxon>Bacteria</taxon>
        <taxon>Pseudomonadati</taxon>
        <taxon>Pseudomonadota</taxon>
        <taxon>Alphaproteobacteria</taxon>
        <taxon>Acetobacterales</taxon>
        <taxon>Acetobacteraceae</taxon>
        <taxon>Neoroseomonas</taxon>
    </lineage>
</organism>
<evidence type="ECO:0008006" key="3">
    <source>
        <dbReference type="Google" id="ProtNLM"/>
    </source>
</evidence>
<comment type="caution">
    <text evidence="1">The sequence shown here is derived from an EMBL/GenBank/DDBJ whole genome shotgun (WGS) entry which is preliminary data.</text>
</comment>
<name>A0A840XMI0_9PROT</name>
<evidence type="ECO:0000313" key="2">
    <source>
        <dbReference type="Proteomes" id="UP000562254"/>
    </source>
</evidence>
<keyword evidence="2" id="KW-1185">Reference proteome</keyword>
<evidence type="ECO:0000313" key="1">
    <source>
        <dbReference type="EMBL" id="MBB5689778.1"/>
    </source>
</evidence>
<sequence>MTSMTTYTDRHRRTYRTYKQKTQVTCGPACCLIMWANVHQADPIADEGGVIALSRAFPKPWNPHTGAEINNLSAVLRNMAVPNEVATYTDRGALRAELDRRVAFRKPALAFAEWEVDAAVVGHFVVVGFANARADEWTILDPLHGPQEVTGIPAYYPITDDPEPPVLRFTGAVAFTL</sequence>